<feature type="non-terminal residue" evidence="2">
    <location>
        <position position="36"/>
    </location>
</feature>
<protein>
    <submittedName>
        <fullName evidence="2">Uncharacterized protein</fullName>
    </submittedName>
</protein>
<proteinExistence type="predicted"/>
<dbReference type="EMBL" id="CADCWM010000064">
    <property type="protein sequence ID" value="CAA9543398.1"/>
    <property type="molecule type" value="Genomic_DNA"/>
</dbReference>
<dbReference type="AlphaFoldDB" id="A0A6J4U7W1"/>
<evidence type="ECO:0000313" key="2">
    <source>
        <dbReference type="EMBL" id="CAA9543398.1"/>
    </source>
</evidence>
<accession>A0A6J4U7W1</accession>
<organism evidence="2">
    <name type="scientific">uncultured Thermomicrobiales bacterium</name>
    <dbReference type="NCBI Taxonomy" id="1645740"/>
    <lineage>
        <taxon>Bacteria</taxon>
        <taxon>Pseudomonadati</taxon>
        <taxon>Thermomicrobiota</taxon>
        <taxon>Thermomicrobia</taxon>
        <taxon>Thermomicrobiales</taxon>
        <taxon>environmental samples</taxon>
    </lineage>
</organism>
<gene>
    <name evidence="2" type="ORF">AVDCRST_MAG88-202</name>
</gene>
<reference evidence="2" key="1">
    <citation type="submission" date="2020-02" db="EMBL/GenBank/DDBJ databases">
        <authorList>
            <person name="Meier V. D."/>
        </authorList>
    </citation>
    <scope>NUCLEOTIDE SEQUENCE</scope>
    <source>
        <strain evidence="2">AVDCRST_MAG88</strain>
    </source>
</reference>
<evidence type="ECO:0000256" key="1">
    <source>
        <dbReference type="SAM" id="MobiDB-lite"/>
    </source>
</evidence>
<feature type="compositionally biased region" description="Low complexity" evidence="1">
    <location>
        <begin position="10"/>
        <end position="22"/>
    </location>
</feature>
<feature type="non-terminal residue" evidence="2">
    <location>
        <position position="1"/>
    </location>
</feature>
<name>A0A6J4U7W1_9BACT</name>
<feature type="region of interest" description="Disordered" evidence="1">
    <location>
        <begin position="1"/>
        <end position="36"/>
    </location>
</feature>
<sequence>RIGALHFRPGRAAGARRAAPAPRSRRRGSAAGGVRV</sequence>